<proteinExistence type="predicted"/>
<dbReference type="Proteomes" id="UP001148629">
    <property type="component" value="Unassembled WGS sequence"/>
</dbReference>
<comment type="caution">
    <text evidence="1">The sequence shown here is derived from an EMBL/GenBank/DDBJ whole genome shotgun (WGS) entry which is preliminary data.</text>
</comment>
<name>A0ACC1SW72_9HYPO</name>
<keyword evidence="2" id="KW-1185">Reference proteome</keyword>
<evidence type="ECO:0000313" key="2">
    <source>
        <dbReference type="Proteomes" id="UP001148629"/>
    </source>
</evidence>
<sequence length="172" mass="18666">MRHIVANLEAFSALKATTVVIASAATGIRRAFATEAHRRRTFFLMNSASFDRLNGFSGYGGNLVVGDVAVEAGQSLQDQVSLFRGSYSSFGNINVIIATAAVVDYAECFAIGDDDIDSEPPLREVDINVRRVMFKARIGLHYLQKTSRGDNIMISSVGGFKDTAYLTLCLDS</sequence>
<dbReference type="EMBL" id="JANRMS010000076">
    <property type="protein sequence ID" value="KAJ3547531.1"/>
    <property type="molecule type" value="Genomic_DNA"/>
</dbReference>
<organism evidence="1 2">
    <name type="scientific">Fusarium decemcellulare</name>
    <dbReference type="NCBI Taxonomy" id="57161"/>
    <lineage>
        <taxon>Eukaryota</taxon>
        <taxon>Fungi</taxon>
        <taxon>Dikarya</taxon>
        <taxon>Ascomycota</taxon>
        <taxon>Pezizomycotina</taxon>
        <taxon>Sordariomycetes</taxon>
        <taxon>Hypocreomycetidae</taxon>
        <taxon>Hypocreales</taxon>
        <taxon>Nectriaceae</taxon>
        <taxon>Fusarium</taxon>
        <taxon>Fusarium decemcellulare species complex</taxon>
    </lineage>
</organism>
<protein>
    <submittedName>
        <fullName evidence="1">Uncharacterized protein</fullName>
    </submittedName>
</protein>
<accession>A0ACC1SW72</accession>
<reference evidence="1" key="1">
    <citation type="submission" date="2022-08" db="EMBL/GenBank/DDBJ databases">
        <title>Genome Sequence of Fusarium decemcellulare.</title>
        <authorList>
            <person name="Buettner E."/>
        </authorList>
    </citation>
    <scope>NUCLEOTIDE SEQUENCE</scope>
    <source>
        <strain evidence="1">Babe19</strain>
    </source>
</reference>
<evidence type="ECO:0000313" key="1">
    <source>
        <dbReference type="EMBL" id="KAJ3547531.1"/>
    </source>
</evidence>
<gene>
    <name evidence="1" type="ORF">NM208_g1465</name>
</gene>